<evidence type="ECO:0008006" key="4">
    <source>
        <dbReference type="Google" id="ProtNLM"/>
    </source>
</evidence>
<evidence type="ECO:0000256" key="1">
    <source>
        <dbReference type="SAM" id="SignalP"/>
    </source>
</evidence>
<keyword evidence="1" id="KW-0732">Signal</keyword>
<proteinExistence type="predicted"/>
<protein>
    <recommendedName>
        <fullName evidence="4">DUF885 domain-containing protein</fullName>
    </recommendedName>
</protein>
<name>A0ABV9LUW3_9ALTE</name>
<comment type="caution">
    <text evidence="2">The sequence shown here is derived from an EMBL/GenBank/DDBJ whole genome shotgun (WGS) entry which is preliminary data.</text>
</comment>
<organism evidence="2 3">
    <name type="scientific">Glaciecola siphonariae</name>
    <dbReference type="NCBI Taxonomy" id="521012"/>
    <lineage>
        <taxon>Bacteria</taxon>
        <taxon>Pseudomonadati</taxon>
        <taxon>Pseudomonadota</taxon>
        <taxon>Gammaproteobacteria</taxon>
        <taxon>Alteromonadales</taxon>
        <taxon>Alteromonadaceae</taxon>
        <taxon>Glaciecola</taxon>
    </lineage>
</organism>
<evidence type="ECO:0000313" key="3">
    <source>
        <dbReference type="Proteomes" id="UP001595897"/>
    </source>
</evidence>
<evidence type="ECO:0000313" key="2">
    <source>
        <dbReference type="EMBL" id="MFC4699984.1"/>
    </source>
</evidence>
<keyword evidence="3" id="KW-1185">Reference proteome</keyword>
<dbReference type="EMBL" id="JBHSGU010000002">
    <property type="protein sequence ID" value="MFC4699984.1"/>
    <property type="molecule type" value="Genomic_DNA"/>
</dbReference>
<sequence length="449" mass="50522">MKKFIALALTLSALIACSDANVNKPTKVEEPVPQKAQAVRSIDDIATDYVKLVLSVGQFDADVVDAYYGPGSLKPAPVQEGAHFPFQAFNKQAEDLMQAVSEIDVNTLSQEQQARLAMFQKQVRAVHTKINMLGGETYSFDEEAQLLYDALPPNNDLSYFDALLNELDALLPGEGELSERYNAFNSQFIIPKDKIDVVFRAAIEEARQRTSEHITLPENESFVLEYVTDKAWSGYNYYQGNAQSLIQINIDLPIYISRAVDLAAHEGYPGHHVFNVLLEQNLVNKKEWIEFSVYQLFSPQSLIAEGSANYGIDVAFPGESRLAFEKEVLFPLAGLDTSKAELYYKVADIYSKLSYVGNEAARQYLNGEINADAAADILQKYMLNSPERAAQRVRFFDKYRSYVINYNLGRDLVESYVIRQGGTENNTQKRWTIFEELLSNPKTASMISE</sequence>
<feature type="signal peptide" evidence="1">
    <location>
        <begin position="1"/>
        <end position="20"/>
    </location>
</feature>
<gene>
    <name evidence="2" type="ORF">ACFO4O_07445</name>
</gene>
<dbReference type="RefSeq" id="WP_382407010.1">
    <property type="nucleotide sequence ID" value="NZ_JBHSGU010000002.1"/>
</dbReference>
<accession>A0ABV9LUW3</accession>
<dbReference type="Proteomes" id="UP001595897">
    <property type="component" value="Unassembled WGS sequence"/>
</dbReference>
<reference evidence="3" key="1">
    <citation type="journal article" date="2019" name="Int. J. Syst. Evol. Microbiol.">
        <title>The Global Catalogue of Microorganisms (GCM) 10K type strain sequencing project: providing services to taxonomists for standard genome sequencing and annotation.</title>
        <authorList>
            <consortium name="The Broad Institute Genomics Platform"/>
            <consortium name="The Broad Institute Genome Sequencing Center for Infectious Disease"/>
            <person name="Wu L."/>
            <person name="Ma J."/>
        </authorList>
    </citation>
    <scope>NUCLEOTIDE SEQUENCE [LARGE SCALE GENOMIC DNA]</scope>
    <source>
        <strain evidence="3">KACC 12507</strain>
    </source>
</reference>
<feature type="chain" id="PRO_5045338008" description="DUF885 domain-containing protein" evidence="1">
    <location>
        <begin position="21"/>
        <end position="449"/>
    </location>
</feature>
<dbReference type="PROSITE" id="PS51257">
    <property type="entry name" value="PROKAR_LIPOPROTEIN"/>
    <property type="match status" value="1"/>
</dbReference>